<dbReference type="AlphaFoldDB" id="A0A934VG29"/>
<evidence type="ECO:0000256" key="1">
    <source>
        <dbReference type="ARBA" id="ARBA00004651"/>
    </source>
</evidence>
<dbReference type="GO" id="GO:0005886">
    <property type="term" value="C:plasma membrane"/>
    <property type="evidence" value="ECO:0007669"/>
    <property type="project" value="UniProtKB-SubCell"/>
</dbReference>
<evidence type="ECO:0000256" key="3">
    <source>
        <dbReference type="ARBA" id="ARBA00022692"/>
    </source>
</evidence>
<name>A0A934VG29_9BACT</name>
<gene>
    <name evidence="7" type="ORF">JIN81_11325</name>
</gene>
<keyword evidence="2" id="KW-1003">Cell membrane</keyword>
<evidence type="ECO:0000313" key="8">
    <source>
        <dbReference type="Proteomes" id="UP000658278"/>
    </source>
</evidence>
<proteinExistence type="predicted"/>
<comment type="subcellular location">
    <subcellularLocation>
        <location evidence="1">Cell membrane</location>
        <topology evidence="1">Multi-pass membrane protein</topology>
    </subcellularLocation>
</comment>
<sequence length="335" mass="37067">MKKWLLFLIKLVLTGLCLWWALREVEWDNSILASPGDLSWRWILPGIFLAGVTVLLTAFRLWVLLLAQGIRITLWRSVELTLIGNLFNLLAVGSIGSDAARIFLLIRDHPERKMAVTLAVMFDHLVGLIAMSVVFFALTAGRFDALASQSEETRAILKFSWVFFSGGLASIVFMFVMSAPPIHNRIKAKLIHTRFAMMRKFPEALDVYRTKWGHALLATAAAIVMLPIYYASFWCGARSAGSMVDATPILVAMPVVDMLSAMPLSISGLGVREASMKILMEDLTGMKPDIAVAATLIGFACSLIWTLMGGLLFLRPRDRASVETIESLTSEEEDG</sequence>
<keyword evidence="3 6" id="KW-0812">Transmembrane</keyword>
<dbReference type="PANTHER" id="PTHR40277:SF1">
    <property type="entry name" value="BLL5419 PROTEIN"/>
    <property type="match status" value="1"/>
</dbReference>
<keyword evidence="4 6" id="KW-1133">Transmembrane helix</keyword>
<feature type="transmembrane region" description="Helical" evidence="6">
    <location>
        <begin position="86"/>
        <end position="106"/>
    </location>
</feature>
<organism evidence="7 8">
    <name type="scientific">Haloferula rosea</name>
    <dbReference type="NCBI Taxonomy" id="490093"/>
    <lineage>
        <taxon>Bacteria</taxon>
        <taxon>Pseudomonadati</taxon>
        <taxon>Verrucomicrobiota</taxon>
        <taxon>Verrucomicrobiia</taxon>
        <taxon>Verrucomicrobiales</taxon>
        <taxon>Verrucomicrobiaceae</taxon>
        <taxon>Haloferula</taxon>
    </lineage>
</organism>
<evidence type="ECO:0000256" key="4">
    <source>
        <dbReference type="ARBA" id="ARBA00022989"/>
    </source>
</evidence>
<feature type="transmembrane region" description="Helical" evidence="6">
    <location>
        <begin position="118"/>
        <end position="138"/>
    </location>
</feature>
<protein>
    <submittedName>
        <fullName evidence="7">Flippase-like domain-containing protein</fullName>
    </submittedName>
</protein>
<reference evidence="7" key="1">
    <citation type="submission" date="2021-01" db="EMBL/GenBank/DDBJ databases">
        <title>Modified the classification status of verrucomicrobia.</title>
        <authorList>
            <person name="Feng X."/>
        </authorList>
    </citation>
    <scope>NUCLEOTIDE SEQUENCE</scope>
    <source>
        <strain evidence="7">KCTC 22201</strain>
    </source>
</reference>
<feature type="transmembrane region" description="Helical" evidence="6">
    <location>
        <begin position="159"/>
        <end position="179"/>
    </location>
</feature>
<feature type="transmembrane region" description="Helical" evidence="6">
    <location>
        <begin position="249"/>
        <end position="270"/>
    </location>
</feature>
<evidence type="ECO:0000256" key="2">
    <source>
        <dbReference type="ARBA" id="ARBA00022475"/>
    </source>
</evidence>
<evidence type="ECO:0000313" key="7">
    <source>
        <dbReference type="EMBL" id="MBK1827612.1"/>
    </source>
</evidence>
<accession>A0A934VG29</accession>
<keyword evidence="8" id="KW-1185">Reference proteome</keyword>
<evidence type="ECO:0000256" key="6">
    <source>
        <dbReference type="SAM" id="Phobius"/>
    </source>
</evidence>
<comment type="caution">
    <text evidence="7">The sequence shown here is derived from an EMBL/GenBank/DDBJ whole genome shotgun (WGS) entry which is preliminary data.</text>
</comment>
<evidence type="ECO:0000256" key="5">
    <source>
        <dbReference type="ARBA" id="ARBA00023136"/>
    </source>
</evidence>
<dbReference type="EMBL" id="JAENII010000008">
    <property type="protein sequence ID" value="MBK1827612.1"/>
    <property type="molecule type" value="Genomic_DNA"/>
</dbReference>
<dbReference type="PANTHER" id="PTHR40277">
    <property type="entry name" value="BLL5419 PROTEIN"/>
    <property type="match status" value="1"/>
</dbReference>
<feature type="transmembrane region" description="Helical" evidence="6">
    <location>
        <begin position="215"/>
        <end position="237"/>
    </location>
</feature>
<keyword evidence="5 6" id="KW-0472">Membrane</keyword>
<dbReference type="RefSeq" id="WP_200279296.1">
    <property type="nucleotide sequence ID" value="NZ_JAENII010000008.1"/>
</dbReference>
<dbReference type="InterPro" id="IPR022791">
    <property type="entry name" value="L-PG_synthase/AglD"/>
</dbReference>
<dbReference type="Proteomes" id="UP000658278">
    <property type="component" value="Unassembled WGS sequence"/>
</dbReference>
<feature type="transmembrane region" description="Helical" evidence="6">
    <location>
        <begin position="290"/>
        <end position="314"/>
    </location>
</feature>
<feature type="transmembrane region" description="Helical" evidence="6">
    <location>
        <begin position="42"/>
        <end position="65"/>
    </location>
</feature>
<dbReference type="Pfam" id="PF03706">
    <property type="entry name" value="LPG_synthase_TM"/>
    <property type="match status" value="1"/>
</dbReference>